<feature type="transmembrane region" description="Helical" evidence="1">
    <location>
        <begin position="20"/>
        <end position="43"/>
    </location>
</feature>
<organism evidence="2 3">
    <name type="scientific">Aquipuribacter nitratireducens</name>
    <dbReference type="NCBI Taxonomy" id="650104"/>
    <lineage>
        <taxon>Bacteria</taxon>
        <taxon>Bacillati</taxon>
        <taxon>Actinomycetota</taxon>
        <taxon>Actinomycetes</taxon>
        <taxon>Micrococcales</taxon>
        <taxon>Intrasporangiaceae</taxon>
        <taxon>Aquipuribacter</taxon>
    </lineage>
</organism>
<proteinExistence type="predicted"/>
<feature type="transmembrane region" description="Helical" evidence="1">
    <location>
        <begin position="136"/>
        <end position="159"/>
    </location>
</feature>
<feature type="transmembrane region" description="Helical" evidence="1">
    <location>
        <begin position="96"/>
        <end position="116"/>
    </location>
</feature>
<dbReference type="EMBL" id="JBHSLD010000007">
    <property type="protein sequence ID" value="MFC5380688.1"/>
    <property type="molecule type" value="Genomic_DNA"/>
</dbReference>
<comment type="caution">
    <text evidence="2">The sequence shown here is derived from an EMBL/GenBank/DDBJ whole genome shotgun (WGS) entry which is preliminary data.</text>
</comment>
<evidence type="ECO:0000256" key="1">
    <source>
        <dbReference type="SAM" id="Phobius"/>
    </source>
</evidence>
<feature type="transmembrane region" description="Helical" evidence="1">
    <location>
        <begin position="166"/>
        <end position="187"/>
    </location>
</feature>
<keyword evidence="1" id="KW-1133">Transmembrane helix</keyword>
<name>A0ABW0GMD1_9MICO</name>
<dbReference type="Proteomes" id="UP001596122">
    <property type="component" value="Unassembled WGS sequence"/>
</dbReference>
<accession>A0ABW0GMD1</accession>
<keyword evidence="3" id="KW-1185">Reference proteome</keyword>
<keyword evidence="1" id="KW-0812">Transmembrane</keyword>
<dbReference type="RefSeq" id="WP_340267807.1">
    <property type="nucleotide sequence ID" value="NZ_JBBEOG010000002.1"/>
</dbReference>
<reference evidence="3" key="1">
    <citation type="journal article" date="2019" name="Int. J. Syst. Evol. Microbiol.">
        <title>The Global Catalogue of Microorganisms (GCM) 10K type strain sequencing project: providing services to taxonomists for standard genome sequencing and annotation.</title>
        <authorList>
            <consortium name="The Broad Institute Genomics Platform"/>
            <consortium name="The Broad Institute Genome Sequencing Center for Infectious Disease"/>
            <person name="Wu L."/>
            <person name="Ma J."/>
        </authorList>
    </citation>
    <scope>NUCLEOTIDE SEQUENCE [LARGE SCALE GENOMIC DNA]</scope>
    <source>
        <strain evidence="3">CCUG 43114</strain>
    </source>
</reference>
<feature type="transmembrane region" description="Helical" evidence="1">
    <location>
        <begin position="55"/>
        <end position="76"/>
    </location>
</feature>
<protein>
    <submittedName>
        <fullName evidence="2">Uncharacterized protein</fullName>
    </submittedName>
</protein>
<sequence>MDMLDVRRPGDGSDHRLHPLAFVAGGVVLLGALLTAVPSFLGVLLDSGVPVWGRLLNLVLFVVPIGVAGYGGLLVLLRGLGRRGRAGAWPASRSGLVAVTLLAVVVVAASLGALLVALDVAGAQGAESFWEAGPAAWLVVLAWGAGAGALLSGLLALLVGRDRAGAVWVAVAAGWVVTVFGVGEVLVPH</sequence>
<gene>
    <name evidence="2" type="ORF">ACFPJ6_07795</name>
</gene>
<keyword evidence="1" id="KW-0472">Membrane</keyword>
<evidence type="ECO:0000313" key="2">
    <source>
        <dbReference type="EMBL" id="MFC5380688.1"/>
    </source>
</evidence>
<evidence type="ECO:0000313" key="3">
    <source>
        <dbReference type="Proteomes" id="UP001596122"/>
    </source>
</evidence>